<dbReference type="GO" id="GO:0016874">
    <property type="term" value="F:ligase activity"/>
    <property type="evidence" value="ECO:0007669"/>
    <property type="project" value="UniProtKB-KW"/>
</dbReference>
<dbReference type="PANTHER" id="PTHR36932:SF1">
    <property type="entry name" value="CAPSULAR POLYSACCHARIDE BIOSYNTHESIS PROTEIN"/>
    <property type="match status" value="1"/>
</dbReference>
<keyword evidence="1" id="KW-0436">Ligase</keyword>
<dbReference type="OrthoDB" id="580775at2"/>
<proteinExistence type="predicted"/>
<dbReference type="RefSeq" id="WP_133282800.1">
    <property type="nucleotide sequence ID" value="NZ_SMSI01000001.1"/>
</dbReference>
<dbReference type="PANTHER" id="PTHR36932">
    <property type="entry name" value="CAPSULAR POLYSACCHARIDE BIOSYNTHESIS PROTEIN"/>
    <property type="match status" value="1"/>
</dbReference>
<comment type="caution">
    <text evidence="1">The sequence shown here is derived from an EMBL/GenBank/DDBJ whole genome shotgun (WGS) entry which is preliminary data.</text>
</comment>
<dbReference type="AlphaFoldDB" id="A0A4R5PLZ8"/>
<evidence type="ECO:0000313" key="1">
    <source>
        <dbReference type="EMBL" id="TDH37963.1"/>
    </source>
</evidence>
<sequence>MTDGNALALKMYRSVRAAETLDPQAFDRHFGRQRGLLTRHAAATSPFHAERLKHLGYLDDGRIDPESWLDTSVMSRLDLRDHFETIKSSSVPEHHGQITLSRTSGTSGMPVEINVTGLELMMKAAFILRFYAWHHVDPQRNYVFITGDAIGPYPEGQRLDAEWMPHYLREGSCGYSIRLRHPIEPEKQIEFLSRQGACYMGTQPSNALSLAITLEEMDESRPELDVGALFSVGELVGDHHRSAVRRQFGCEILDVYSGRETGVLACQCPAGRHHVNADGIHLEILRDDGSPAEPGEDGRIVITSLSNWATPLIRYDTGDIGNLGEPCSCGLKLPVLTLTTGRNRHLFHFSDGTRVTGFVGLEKFRAFFPALQWQVAQIAPEKLEIRYASRHPAEAHDHARVAREICDYFGRDLDVAFVRLEAMPHGQTGKLPEAIREYD</sequence>
<dbReference type="InterPro" id="IPR053158">
    <property type="entry name" value="CapK_Type1_Caps_Biosynth"/>
</dbReference>
<dbReference type="Proteomes" id="UP000295131">
    <property type="component" value="Unassembled WGS sequence"/>
</dbReference>
<gene>
    <name evidence="1" type="ORF">E2A64_02175</name>
</gene>
<reference evidence="1 2" key="1">
    <citation type="journal article" date="2013" name="Int. J. Syst. Evol. Microbiol.">
        <title>Hoeflea suaedae sp. nov., an endophytic bacterium isolated from the root of the halophyte Suaeda maritima.</title>
        <authorList>
            <person name="Chung E.J."/>
            <person name="Park J.A."/>
            <person name="Pramanik P."/>
            <person name="Bibi F."/>
            <person name="Jeon C.O."/>
            <person name="Chung Y.R."/>
        </authorList>
    </citation>
    <scope>NUCLEOTIDE SEQUENCE [LARGE SCALE GENOMIC DNA]</scope>
    <source>
        <strain evidence="1 2">YC6898</strain>
    </source>
</reference>
<name>A0A4R5PLZ8_9HYPH</name>
<dbReference type="InterPro" id="IPR042099">
    <property type="entry name" value="ANL_N_sf"/>
</dbReference>
<evidence type="ECO:0000313" key="2">
    <source>
        <dbReference type="Proteomes" id="UP000295131"/>
    </source>
</evidence>
<dbReference type="Gene3D" id="3.40.50.12780">
    <property type="entry name" value="N-terminal domain of ligase-like"/>
    <property type="match status" value="1"/>
</dbReference>
<keyword evidence="2" id="KW-1185">Reference proteome</keyword>
<accession>A0A4R5PLZ8</accession>
<organism evidence="1 2">
    <name type="scientific">Pseudohoeflea suaedae</name>
    <dbReference type="NCBI Taxonomy" id="877384"/>
    <lineage>
        <taxon>Bacteria</taxon>
        <taxon>Pseudomonadati</taxon>
        <taxon>Pseudomonadota</taxon>
        <taxon>Alphaproteobacteria</taxon>
        <taxon>Hyphomicrobiales</taxon>
        <taxon>Rhizobiaceae</taxon>
        <taxon>Pseudohoeflea</taxon>
    </lineage>
</organism>
<dbReference type="EMBL" id="SMSI01000001">
    <property type="protein sequence ID" value="TDH37963.1"/>
    <property type="molecule type" value="Genomic_DNA"/>
</dbReference>
<protein>
    <submittedName>
        <fullName evidence="1">Phenylacetate--CoA ligase family protein</fullName>
    </submittedName>
</protein>
<dbReference type="SUPFAM" id="SSF56801">
    <property type="entry name" value="Acetyl-CoA synthetase-like"/>
    <property type="match status" value="1"/>
</dbReference>